<feature type="transmembrane region" description="Helical" evidence="2">
    <location>
        <begin position="77"/>
        <end position="97"/>
    </location>
</feature>
<keyword evidence="4" id="KW-1185">Reference proteome</keyword>
<gene>
    <name evidence="3" type="ORF">DT076_13820</name>
</gene>
<evidence type="ECO:0000313" key="4">
    <source>
        <dbReference type="Proteomes" id="UP000252770"/>
    </source>
</evidence>
<evidence type="ECO:0000256" key="1">
    <source>
        <dbReference type="SAM" id="MobiDB-lite"/>
    </source>
</evidence>
<dbReference type="AlphaFoldDB" id="A0A367YT67"/>
<name>A0A367YT67_9ACTN</name>
<evidence type="ECO:0000313" key="3">
    <source>
        <dbReference type="EMBL" id="RCK68980.1"/>
    </source>
</evidence>
<comment type="caution">
    <text evidence="3">The sequence shown here is derived from an EMBL/GenBank/DDBJ whole genome shotgun (WGS) entry which is preliminary data.</text>
</comment>
<proteinExistence type="predicted"/>
<feature type="transmembrane region" description="Helical" evidence="2">
    <location>
        <begin position="50"/>
        <end position="71"/>
    </location>
</feature>
<organism evidence="3 4">
    <name type="scientific">Desertihabitans brevis</name>
    <dbReference type="NCBI Taxonomy" id="2268447"/>
    <lineage>
        <taxon>Bacteria</taxon>
        <taxon>Bacillati</taxon>
        <taxon>Actinomycetota</taxon>
        <taxon>Actinomycetes</taxon>
        <taxon>Propionibacteriales</taxon>
        <taxon>Propionibacteriaceae</taxon>
        <taxon>Desertihabitans</taxon>
    </lineage>
</organism>
<dbReference type="EMBL" id="QOUI01000008">
    <property type="protein sequence ID" value="RCK68980.1"/>
    <property type="molecule type" value="Genomic_DNA"/>
</dbReference>
<keyword evidence="2" id="KW-0472">Membrane</keyword>
<keyword evidence="2" id="KW-1133">Transmembrane helix</keyword>
<accession>A0A367YT67</accession>
<dbReference type="RefSeq" id="WP_114127266.1">
    <property type="nucleotide sequence ID" value="NZ_QOUI01000008.1"/>
</dbReference>
<feature type="compositionally biased region" description="Basic and acidic residues" evidence="1">
    <location>
        <begin position="1"/>
        <end position="12"/>
    </location>
</feature>
<protein>
    <submittedName>
        <fullName evidence="3">Uncharacterized protein</fullName>
    </submittedName>
</protein>
<reference evidence="3 4" key="1">
    <citation type="submission" date="2018-07" db="EMBL/GenBank/DDBJ databases">
        <title>Desertimonas flava gen. nov. sp. nov.</title>
        <authorList>
            <person name="Liu S."/>
        </authorList>
    </citation>
    <scope>NUCLEOTIDE SEQUENCE [LARGE SCALE GENOMIC DNA]</scope>
    <source>
        <strain evidence="3 4">16Sb5-5</strain>
    </source>
</reference>
<sequence length="144" mass="14814">MSLWDDPARQRPGDPGTDWTQGAPTRPPAPPAPVGGGSAGDAVAVARPPVGWLAAALGVAVVAVLLVLGVARPVPVVPLGGWLLAGPVAVSLLALYTRRDVLARTRPVYAAPGWVRPAYVVVSVLVVLAVAVTAWRLADWVGRL</sequence>
<dbReference type="Proteomes" id="UP000252770">
    <property type="component" value="Unassembled WGS sequence"/>
</dbReference>
<feature type="transmembrane region" description="Helical" evidence="2">
    <location>
        <begin position="118"/>
        <end position="138"/>
    </location>
</feature>
<feature type="region of interest" description="Disordered" evidence="1">
    <location>
        <begin position="1"/>
        <end position="38"/>
    </location>
</feature>
<keyword evidence="2" id="KW-0812">Transmembrane</keyword>
<evidence type="ECO:0000256" key="2">
    <source>
        <dbReference type="SAM" id="Phobius"/>
    </source>
</evidence>